<comment type="caution">
    <text evidence="9">Lacks conserved residue(s) required for the propagation of feature annotation.</text>
</comment>
<dbReference type="Pfam" id="PF13500">
    <property type="entry name" value="AAA_26"/>
    <property type="match status" value="1"/>
</dbReference>
<dbReference type="RefSeq" id="WP_219937278.1">
    <property type="nucleotide sequence ID" value="NZ_JAGFNY010000009.1"/>
</dbReference>
<keyword evidence="7 9" id="KW-0460">Magnesium</keyword>
<organism evidence="10 11">
    <name type="scientific">Succinivibrio faecicola</name>
    <dbReference type="NCBI Taxonomy" id="2820300"/>
    <lineage>
        <taxon>Bacteria</taxon>
        <taxon>Pseudomonadati</taxon>
        <taxon>Pseudomonadota</taxon>
        <taxon>Gammaproteobacteria</taxon>
        <taxon>Aeromonadales</taxon>
        <taxon>Succinivibrionaceae</taxon>
        <taxon>Succinivibrio</taxon>
    </lineage>
</organism>
<feature type="binding site" evidence="9">
    <location>
        <position position="41"/>
    </location>
    <ligand>
        <name>substrate</name>
    </ligand>
</feature>
<comment type="catalytic activity">
    <reaction evidence="8">
        <text>(7R,8S)-8-amino-7-(carboxyamino)nonanoate + ATP = (4R,5S)-dethiobiotin + ADP + phosphate + H(+)</text>
        <dbReference type="Rhea" id="RHEA:63684"/>
        <dbReference type="ChEBI" id="CHEBI:15378"/>
        <dbReference type="ChEBI" id="CHEBI:30616"/>
        <dbReference type="ChEBI" id="CHEBI:43474"/>
        <dbReference type="ChEBI" id="CHEBI:149470"/>
        <dbReference type="ChEBI" id="CHEBI:149473"/>
        <dbReference type="ChEBI" id="CHEBI:456216"/>
    </reaction>
</comment>
<evidence type="ECO:0000256" key="5">
    <source>
        <dbReference type="ARBA" id="ARBA00022756"/>
    </source>
</evidence>
<comment type="catalytic activity">
    <reaction evidence="9">
        <text>(7R,8S)-7,8-diammoniononanoate + CO2 + ATP = (4R,5S)-dethiobiotin + ADP + phosphate + 3 H(+)</text>
        <dbReference type="Rhea" id="RHEA:15805"/>
        <dbReference type="ChEBI" id="CHEBI:15378"/>
        <dbReference type="ChEBI" id="CHEBI:16526"/>
        <dbReference type="ChEBI" id="CHEBI:30616"/>
        <dbReference type="ChEBI" id="CHEBI:43474"/>
        <dbReference type="ChEBI" id="CHEBI:149469"/>
        <dbReference type="ChEBI" id="CHEBI:149473"/>
        <dbReference type="ChEBI" id="CHEBI:456216"/>
        <dbReference type="EC" id="6.3.3.3"/>
    </reaction>
</comment>
<dbReference type="HAMAP" id="MF_00336">
    <property type="entry name" value="BioD"/>
    <property type="match status" value="1"/>
</dbReference>
<keyword evidence="4 9" id="KW-0547">Nucleotide-binding</keyword>
<comment type="function">
    <text evidence="9">Catalyzes a mechanistically unusual reaction, the ATP-dependent insertion of CO2 between the N7 and N8 nitrogen atoms of 7,8-diaminopelargonic acid (DAPA, also called 7,8-diammoniononanoate) to form a ureido ring.</text>
</comment>
<feature type="binding site" evidence="9">
    <location>
        <begin position="12"/>
        <end position="17"/>
    </location>
    <ligand>
        <name>ATP</name>
        <dbReference type="ChEBI" id="CHEBI:30616"/>
    </ligand>
</feature>
<sequence length="225" mass="25212">MKGLFVTGTGTDIGKTYVSAAIARYLRKKDLNLAYYKAAVSGAKSVKTSDAGFVHDSADLLQDENTLLSYLYQRPLSPHLAARLENRFASMEKIKEAFGSLKQCYDYVLSEGAGGIICPVVYEDNKKIMYEDIIKELNLPCVVVADAGLGTINHTVLTVFYLKEHGIKVQGVILNNFEPGNIMHEDNLVMVEKITQNKVIAVVYKNSMELVMRYKNMEDYFDECK</sequence>
<keyword evidence="1 9" id="KW-0963">Cytoplasm</keyword>
<name>A0ABS7DFJ0_9GAMM</name>
<feature type="binding site" evidence="9">
    <location>
        <position position="59"/>
    </location>
    <ligand>
        <name>Mg(2+)</name>
        <dbReference type="ChEBI" id="CHEBI:18420"/>
    </ligand>
</feature>
<comment type="caution">
    <text evidence="10">The sequence shown here is derived from an EMBL/GenBank/DDBJ whole genome shotgun (WGS) entry which is preliminary data.</text>
</comment>
<evidence type="ECO:0000256" key="9">
    <source>
        <dbReference type="HAMAP-Rule" id="MF_00336"/>
    </source>
</evidence>
<comment type="subunit">
    <text evidence="9">Homodimer.</text>
</comment>
<feature type="binding site" evidence="9">
    <location>
        <position position="16"/>
    </location>
    <ligand>
        <name>Mg(2+)</name>
        <dbReference type="ChEBI" id="CHEBI:18420"/>
    </ligand>
</feature>
<feature type="binding site" evidence="9">
    <location>
        <position position="59"/>
    </location>
    <ligand>
        <name>ATP</name>
        <dbReference type="ChEBI" id="CHEBI:30616"/>
    </ligand>
</feature>
<dbReference type="CDD" id="cd03109">
    <property type="entry name" value="DTBS"/>
    <property type="match status" value="1"/>
</dbReference>
<dbReference type="InterPro" id="IPR004472">
    <property type="entry name" value="DTB_synth_BioD"/>
</dbReference>
<evidence type="ECO:0000256" key="8">
    <source>
        <dbReference type="ARBA" id="ARBA00047386"/>
    </source>
</evidence>
<evidence type="ECO:0000313" key="11">
    <source>
        <dbReference type="Proteomes" id="UP000731465"/>
    </source>
</evidence>
<evidence type="ECO:0000256" key="3">
    <source>
        <dbReference type="ARBA" id="ARBA00022723"/>
    </source>
</evidence>
<evidence type="ECO:0000256" key="2">
    <source>
        <dbReference type="ARBA" id="ARBA00022598"/>
    </source>
</evidence>
<evidence type="ECO:0000256" key="6">
    <source>
        <dbReference type="ARBA" id="ARBA00022840"/>
    </source>
</evidence>
<evidence type="ECO:0000313" key="10">
    <source>
        <dbReference type="EMBL" id="MBW7570060.1"/>
    </source>
</evidence>
<feature type="binding site" evidence="9">
    <location>
        <position position="111"/>
    </location>
    <ligand>
        <name>Mg(2+)</name>
        <dbReference type="ChEBI" id="CHEBI:18420"/>
    </ligand>
</feature>
<comment type="pathway">
    <text evidence="9">Cofactor biosynthesis; biotin biosynthesis; biotin from 7,8-diaminononanoate: step 1/2.</text>
</comment>
<comment type="cofactor">
    <cofactor evidence="9">
        <name>Mg(2+)</name>
        <dbReference type="ChEBI" id="CHEBI:18420"/>
    </cofactor>
</comment>
<feature type="binding site" evidence="9">
    <location>
        <begin position="175"/>
        <end position="176"/>
    </location>
    <ligand>
        <name>ATP</name>
        <dbReference type="ChEBI" id="CHEBI:30616"/>
    </ligand>
</feature>
<keyword evidence="5 9" id="KW-0093">Biotin biosynthesis</keyword>
<dbReference type="PANTHER" id="PTHR43210">
    <property type="entry name" value="DETHIOBIOTIN SYNTHETASE"/>
    <property type="match status" value="1"/>
</dbReference>
<dbReference type="InterPro" id="IPR027417">
    <property type="entry name" value="P-loop_NTPase"/>
</dbReference>
<comment type="subcellular location">
    <subcellularLocation>
        <location evidence="9">Cytoplasm</location>
    </subcellularLocation>
</comment>
<gene>
    <name evidence="9 10" type="primary">bioD</name>
    <name evidence="10" type="ORF">J5V48_04035</name>
</gene>
<keyword evidence="3 9" id="KW-0479">Metal-binding</keyword>
<dbReference type="PIRSF" id="PIRSF006755">
    <property type="entry name" value="DTB_synth"/>
    <property type="match status" value="1"/>
</dbReference>
<keyword evidence="2 9" id="KW-0436">Ligase</keyword>
<keyword evidence="11" id="KW-1185">Reference proteome</keyword>
<dbReference type="Gene3D" id="3.40.50.300">
    <property type="entry name" value="P-loop containing nucleotide triphosphate hydrolases"/>
    <property type="match status" value="1"/>
</dbReference>
<feature type="active site" evidence="9">
    <location>
        <position position="37"/>
    </location>
</feature>
<dbReference type="Proteomes" id="UP000731465">
    <property type="component" value="Unassembled WGS sequence"/>
</dbReference>
<reference evidence="10 11" key="1">
    <citation type="submission" date="2021-03" db="EMBL/GenBank/DDBJ databases">
        <title>Succinivibrio sp. nov. isolated from feces of cow.</title>
        <authorList>
            <person name="Choi J.-Y."/>
        </authorList>
    </citation>
    <scope>NUCLEOTIDE SEQUENCE [LARGE SCALE GENOMIC DNA]</scope>
    <source>
        <strain evidence="10 11">AGMB01872</strain>
    </source>
</reference>
<dbReference type="NCBIfam" id="TIGR00347">
    <property type="entry name" value="bioD"/>
    <property type="match status" value="1"/>
</dbReference>
<dbReference type="SUPFAM" id="SSF52540">
    <property type="entry name" value="P-loop containing nucleoside triphosphate hydrolases"/>
    <property type="match status" value="1"/>
</dbReference>
<evidence type="ECO:0000256" key="4">
    <source>
        <dbReference type="ARBA" id="ARBA00022741"/>
    </source>
</evidence>
<dbReference type="GO" id="GO:0004141">
    <property type="term" value="F:dethiobiotin synthase activity"/>
    <property type="evidence" value="ECO:0007669"/>
    <property type="project" value="UniProtKB-EC"/>
</dbReference>
<evidence type="ECO:0000256" key="1">
    <source>
        <dbReference type="ARBA" id="ARBA00022490"/>
    </source>
</evidence>
<evidence type="ECO:0000256" key="7">
    <source>
        <dbReference type="ARBA" id="ARBA00022842"/>
    </source>
</evidence>
<protein>
    <recommendedName>
        <fullName evidence="9">ATP-dependent dethiobiotin synthetase BioD</fullName>
        <ecNumber evidence="9">6.3.3.3</ecNumber>
    </recommendedName>
    <alternativeName>
        <fullName evidence="9">DTB synthetase</fullName>
        <shortName evidence="9">DTBS</shortName>
    </alternativeName>
    <alternativeName>
        <fullName evidence="9">Dethiobiotin synthase</fullName>
    </alternativeName>
</protein>
<proteinExistence type="inferred from homology"/>
<dbReference type="EMBL" id="JAGFNY010000009">
    <property type="protein sequence ID" value="MBW7570060.1"/>
    <property type="molecule type" value="Genomic_DNA"/>
</dbReference>
<dbReference type="EC" id="6.3.3.3" evidence="9"/>
<keyword evidence="6 9" id="KW-0067">ATP-binding</keyword>
<comment type="similarity">
    <text evidence="9">Belongs to the dethiobiotin synthetase family.</text>
</comment>
<dbReference type="PANTHER" id="PTHR43210:SF2">
    <property type="entry name" value="ATP-DEPENDENT DETHIOBIOTIN SYNTHETASE BIOD 2"/>
    <property type="match status" value="1"/>
</dbReference>
<accession>A0ABS7DFJ0</accession>
<feature type="binding site" evidence="9">
    <location>
        <begin position="111"/>
        <end position="114"/>
    </location>
    <ligand>
        <name>ATP</name>
        <dbReference type="ChEBI" id="CHEBI:30616"/>
    </ligand>
</feature>